<protein>
    <submittedName>
        <fullName evidence="2">Alpha/beta fold hydrolase</fullName>
    </submittedName>
</protein>
<dbReference type="SUPFAM" id="SSF53474">
    <property type="entry name" value="alpha/beta-Hydrolases"/>
    <property type="match status" value="1"/>
</dbReference>
<name>A0A3A8EAC2_9GAMM</name>
<keyword evidence="2" id="KW-0378">Hydrolase</keyword>
<comment type="caution">
    <text evidence="2">The sequence shown here is derived from an EMBL/GenBank/DDBJ whole genome shotgun (WGS) entry which is preliminary data.</text>
</comment>
<dbReference type="GO" id="GO:0016787">
    <property type="term" value="F:hydrolase activity"/>
    <property type="evidence" value="ECO:0007669"/>
    <property type="project" value="UniProtKB-KW"/>
</dbReference>
<dbReference type="EMBL" id="RAXV01000014">
    <property type="protein sequence ID" value="RKG31625.1"/>
    <property type="molecule type" value="Genomic_DNA"/>
</dbReference>
<dbReference type="OrthoDB" id="2004167at2"/>
<dbReference type="Proteomes" id="UP000282388">
    <property type="component" value="Unassembled WGS sequence"/>
</dbReference>
<keyword evidence="3" id="KW-1185">Reference proteome</keyword>
<reference evidence="2 3" key="1">
    <citation type="submission" date="2018-09" db="EMBL/GenBank/DDBJ databases">
        <title>The draft genome of Acinetobacter spp. strains.</title>
        <authorList>
            <person name="Qin J."/>
            <person name="Feng Y."/>
            <person name="Zong Z."/>
        </authorList>
    </citation>
    <scope>NUCLEOTIDE SEQUENCE [LARGE SCALE GENOMIC DNA]</scope>
    <source>
        <strain evidence="2 3">WCHAc060012</strain>
    </source>
</reference>
<gene>
    <name evidence="2" type="ORF">D7V32_07975</name>
</gene>
<dbReference type="RefSeq" id="WP_120402356.1">
    <property type="nucleotide sequence ID" value="NZ_RAXV01000014.1"/>
</dbReference>
<accession>A0A3A8EAC2</accession>
<organism evidence="2 3">
    <name type="scientific">Acinetobacter tianfuensis</name>
    <dbReference type="NCBI Taxonomy" id="2419603"/>
    <lineage>
        <taxon>Bacteria</taxon>
        <taxon>Pseudomonadati</taxon>
        <taxon>Pseudomonadota</taxon>
        <taxon>Gammaproteobacteria</taxon>
        <taxon>Moraxellales</taxon>
        <taxon>Moraxellaceae</taxon>
        <taxon>Acinetobacter</taxon>
    </lineage>
</organism>
<dbReference type="Pfam" id="PF00561">
    <property type="entry name" value="Abhydrolase_1"/>
    <property type="match status" value="1"/>
</dbReference>
<dbReference type="AlphaFoldDB" id="A0A3A8EAC2"/>
<dbReference type="InterPro" id="IPR029058">
    <property type="entry name" value="AB_hydrolase_fold"/>
</dbReference>
<evidence type="ECO:0000313" key="3">
    <source>
        <dbReference type="Proteomes" id="UP000282388"/>
    </source>
</evidence>
<proteinExistence type="predicted"/>
<dbReference type="InterPro" id="IPR000073">
    <property type="entry name" value="AB_hydrolase_1"/>
</dbReference>
<evidence type="ECO:0000259" key="1">
    <source>
        <dbReference type="Pfam" id="PF00561"/>
    </source>
</evidence>
<evidence type="ECO:0000313" key="2">
    <source>
        <dbReference type="EMBL" id="RKG31625.1"/>
    </source>
</evidence>
<feature type="domain" description="AB hydrolase-1" evidence="1">
    <location>
        <begin position="13"/>
        <end position="87"/>
    </location>
</feature>
<sequence length="104" mass="11704">MSYQRSTYAQTKYPIVLAHGLFGFGSAAGIDYFYQIPPDLARNGADIWTSQMSAMNSSELRGEQRLQQVQTIIAYTGKDKVNLIGHSHRRAVYALKLLTFLKAF</sequence>
<dbReference type="Gene3D" id="3.40.50.1820">
    <property type="entry name" value="alpha/beta hydrolase"/>
    <property type="match status" value="1"/>
</dbReference>